<name>A0A3S5H7X3_LEIDO</name>
<dbReference type="InterPro" id="IPR033562">
    <property type="entry name" value="PLPL"/>
</dbReference>
<feature type="domain" description="PNPLA" evidence="4">
    <location>
        <begin position="41"/>
        <end position="215"/>
    </location>
</feature>
<feature type="region of interest" description="Disordered" evidence="2">
    <location>
        <begin position="1"/>
        <end position="30"/>
    </location>
</feature>
<dbReference type="GeneID" id="13392842"/>
<reference evidence="5 11" key="4">
    <citation type="journal article" date="2018" name="Sci. Rep.">
        <title>A complete Leishmania donovani reference genome identifies novel genetic variations associated with virulence.</title>
        <authorList>
            <person name="Lypaczewski P."/>
            <person name="Hoshizaki J."/>
            <person name="Zhang W.-W."/>
            <person name="McCall L.-I."/>
            <person name="Torcivia-Rodriguez J."/>
            <person name="Simonyan V."/>
            <person name="Kaur A."/>
            <person name="Dewar K."/>
            <person name="Matlashewski G."/>
        </authorList>
    </citation>
    <scope>NUCLEOTIDE SEQUENCE [LARGE SCALE GENOMIC DNA]</scope>
    <source>
        <strain evidence="5 11">LdCL</strain>
    </source>
</reference>
<dbReference type="KEGG" id="ldo:LDBPK_342740"/>
<dbReference type="Proteomes" id="UP000601710">
    <property type="component" value="Chromosome 34"/>
</dbReference>
<dbReference type="PANTHER" id="PTHR12406">
    <property type="entry name" value="CALCIUM-INDEPENDENT PHOSPHOLIPASE A2 IPLA2 -RELATED"/>
    <property type="match status" value="1"/>
</dbReference>
<evidence type="ECO:0000313" key="12">
    <source>
        <dbReference type="Proteomes" id="UP000318447"/>
    </source>
</evidence>
<dbReference type="EMBL" id="RHLC01000004">
    <property type="protein sequence ID" value="TPP40178.1"/>
    <property type="molecule type" value="Genomic_DNA"/>
</dbReference>
<dbReference type="VEuPathDB" id="TriTrypDB:LDHU3_34.4720"/>
<dbReference type="GO" id="GO:0005737">
    <property type="term" value="C:cytoplasm"/>
    <property type="evidence" value="ECO:0007669"/>
    <property type="project" value="TreeGrafter"/>
</dbReference>
<evidence type="ECO:0000313" key="10">
    <source>
        <dbReference type="Proteomes" id="UP000008980"/>
    </source>
</evidence>
<keyword evidence="3" id="KW-0472">Membrane</keyword>
<dbReference type="Gene3D" id="3.40.1090.10">
    <property type="entry name" value="Cytosolic phospholipase A2 catalytic domain"/>
    <property type="match status" value="1"/>
</dbReference>
<reference evidence="7" key="2">
    <citation type="submission" date="2011-01" db="EMBL/GenBank/DDBJ databases">
        <authorList>
            <person name="Zhao B.P."/>
            <person name="Ren Z.A."/>
            <person name="Li C.D."/>
        </authorList>
    </citation>
    <scope>NUCLEOTIDE SEQUENCE</scope>
    <source>
        <strain evidence="7">BPK282A1</strain>
    </source>
</reference>
<dbReference type="EMBL" id="RHLD01000015">
    <property type="protein sequence ID" value="TPP46825.1"/>
    <property type="molecule type" value="Genomic_DNA"/>
</dbReference>
<accession>E9BR72</accession>
<dbReference type="InterPro" id="IPR016035">
    <property type="entry name" value="Acyl_Trfase/lysoPLipase"/>
</dbReference>
<protein>
    <submittedName>
        <fullName evidence="8">Patatin-like phospholipase family protein</fullName>
    </submittedName>
    <submittedName>
        <fullName evidence="5">Patatin-like phospholipase, putative</fullName>
    </submittedName>
    <submittedName>
        <fullName evidence="6">Patatin-like_phospholipase_putative/Pfam:PF01734</fullName>
    </submittedName>
</protein>
<dbReference type="Proteomes" id="UP000008980">
    <property type="component" value="Chromosome 34"/>
</dbReference>
<dbReference type="Proteomes" id="UP000318447">
    <property type="component" value="Unassembled WGS sequence"/>
</dbReference>
<dbReference type="VEuPathDB" id="TriTrypDB:LdCL_340035500"/>
<evidence type="ECO:0000313" key="6">
    <source>
        <dbReference type="EMBL" id="CAC5433867.1"/>
    </source>
</evidence>
<dbReference type="SUPFAM" id="SSF52151">
    <property type="entry name" value="FabD/lysophospholipase-like"/>
    <property type="match status" value="1"/>
</dbReference>
<dbReference type="EMBL" id="FR799621">
    <property type="protein sequence ID" value="CBZ37751.1"/>
    <property type="molecule type" value="Genomic_DNA"/>
</dbReference>
<keyword evidence="3" id="KW-0812">Transmembrane</keyword>
<dbReference type="RefSeq" id="XP_003864433.1">
    <property type="nucleotide sequence ID" value="XM_003864385.1"/>
</dbReference>
<dbReference type="GO" id="GO:0005811">
    <property type="term" value="C:lipid droplet"/>
    <property type="evidence" value="ECO:0007669"/>
    <property type="project" value="TreeGrafter"/>
</dbReference>
<feature type="compositionally biased region" description="Polar residues" evidence="2">
    <location>
        <begin position="1"/>
        <end position="18"/>
    </location>
</feature>
<reference evidence="13" key="5">
    <citation type="submission" date="2019-02" db="EMBL/GenBank/DDBJ databases">
        <title>FDA dAtabase for Regulatory Grade micrObial Sequences (FDA-ARGOS): Supporting development and validation of Infectious Disease Dx tests.</title>
        <authorList>
            <person name="Duncan R."/>
            <person name="Fisher C."/>
            <person name="Tallon L."/>
            <person name="Sadzewicz L."/>
            <person name="Sengamalay N."/>
            <person name="Ott S."/>
            <person name="Godinez A."/>
            <person name="Nagaraj S."/>
            <person name="Vavikolanu K."/>
            <person name="Vyas G."/>
            <person name="Nadendla S."/>
            <person name="Aluvathingal J."/>
            <person name="Sichtig H."/>
        </authorList>
    </citation>
    <scope>NUCLEOTIDE SEQUENCE [LARGE SCALE GENOMIC DNA]</scope>
    <source>
        <strain evidence="13">FDAARGOS_360</strain>
    </source>
</reference>
<dbReference type="Pfam" id="PF01734">
    <property type="entry name" value="Patatin"/>
    <property type="match status" value="1"/>
</dbReference>
<keyword evidence="1" id="KW-0443">Lipid metabolism</keyword>
<dbReference type="Proteomes" id="UP000274082">
    <property type="component" value="Chromosome 34"/>
</dbReference>
<proteinExistence type="predicted"/>
<dbReference type="GO" id="GO:0004806">
    <property type="term" value="F:triacylglycerol lipase activity"/>
    <property type="evidence" value="ECO:0007669"/>
    <property type="project" value="TreeGrafter"/>
</dbReference>
<evidence type="ECO:0000313" key="5">
    <source>
        <dbReference type="EMBL" id="AYU82633.1"/>
    </source>
</evidence>
<dbReference type="Proteomes" id="UP000318821">
    <property type="component" value="Unassembled WGS sequence"/>
</dbReference>
<dbReference type="InterPro" id="IPR002641">
    <property type="entry name" value="PNPLA_dom"/>
</dbReference>
<organism evidence="5 11">
    <name type="scientific">Leishmania donovani</name>
    <dbReference type="NCBI Taxonomy" id="5661"/>
    <lineage>
        <taxon>Eukaryota</taxon>
        <taxon>Discoba</taxon>
        <taxon>Euglenozoa</taxon>
        <taxon>Kinetoplastea</taxon>
        <taxon>Metakinetoplastina</taxon>
        <taxon>Trypanosomatida</taxon>
        <taxon>Trypanosomatidae</taxon>
        <taxon>Leishmaniinae</taxon>
        <taxon>Leishmania</taxon>
    </lineage>
</organism>
<evidence type="ECO:0000256" key="1">
    <source>
        <dbReference type="ARBA" id="ARBA00023098"/>
    </source>
</evidence>
<dbReference type="EMBL" id="CP029533">
    <property type="protein sequence ID" value="AYU82633.1"/>
    <property type="molecule type" value="Genomic_DNA"/>
</dbReference>
<sequence>MSSMHSPAHDSCTSLSTGDDSHHYQRQQREDDEERWDITVSFSCGGWFQMYFFGAAYALVDSGVLQRWYCEGKRVRFTGVSAGALAATCLASGQYDILSVKQFASAAAEDYRSSVFHCFRVGKYLTAAIDNFGTNLRAVDTDPRMRQVLMSGSLEVGVTVLPKLKSRLISSFSSYAAIRETLLASCCLMPLVGMPFKMESTGEWCADGGISNFTPRIEEENTISVSGMYFQDASVRPRVFVPSWWALHPPNAQKYNNLFWMGYNDMIDYLVSVGHLSVADGNRLLKQEVDFRIHDSYLEVAFTFFMELMMLMYIRPVVIIFVYVELAISMIWWAAKGILTWDGASFRNLYDGFRNTISLRTLGRLIFGSKISSNEERLSRQSRVFRVFQPVVLGGSKKTGRKCWGSSSAVLLERVPTLSPNARRAAPTSLSK</sequence>
<evidence type="ECO:0000313" key="13">
    <source>
        <dbReference type="Proteomes" id="UP000318821"/>
    </source>
</evidence>
<keyword evidence="3" id="KW-1133">Transmembrane helix</keyword>
<dbReference type="PANTHER" id="PTHR12406:SF42">
    <property type="entry name" value="PNPLA DOMAIN-CONTAINING PROTEIN"/>
    <property type="match status" value="1"/>
</dbReference>
<evidence type="ECO:0000313" key="11">
    <source>
        <dbReference type="Proteomes" id="UP000274082"/>
    </source>
</evidence>
<reference evidence="7 10" key="1">
    <citation type="journal article" date="2011" name="Genome Res.">
        <title>Whole genome sequencing of multiple Leishmania donovani clinical isolates provides insights into population structure and mechanisms of drug resistance.</title>
        <authorList>
            <person name="Downing T."/>
            <person name="Imamura H."/>
            <person name="Decuypere S."/>
            <person name="Clark T.G."/>
            <person name="Coombs G.H."/>
            <person name="Cotton J.A."/>
            <person name="Hilley J.D."/>
            <person name="de Doncker S."/>
            <person name="Maes I."/>
            <person name="Mottram J.C."/>
            <person name="Quail M.A."/>
            <person name="Rijal S."/>
            <person name="Sanders M."/>
            <person name="Schonian G."/>
            <person name="Stark O."/>
            <person name="Sundar S."/>
            <person name="Vanaerschot M."/>
            <person name="Hertz-Fowler C."/>
            <person name="Dujardin J.C."/>
            <person name="Berriman M."/>
        </authorList>
    </citation>
    <scope>NUCLEOTIDE SEQUENCE [LARGE SCALE GENOMIC DNA]</scope>
    <source>
        <strain evidence="7 10">BPK282A1</strain>
    </source>
</reference>
<evidence type="ECO:0000256" key="2">
    <source>
        <dbReference type="SAM" id="MobiDB-lite"/>
    </source>
</evidence>
<dbReference type="VEuPathDB" id="TriTrypDB:LdBPK_342740.1"/>
<reference evidence="6" key="8">
    <citation type="submission" date="2020-06" db="EMBL/GenBank/DDBJ databases">
        <authorList>
            <person name="Camacho E."/>
            <person name="Gonzalez-de la Fuente S."/>
            <person name="Rastrojo A."/>
            <person name="Peiro-Pastor R."/>
            <person name="Solana JC."/>
            <person name="Tabera L."/>
            <person name="Gamarro F."/>
            <person name="Carrasco-Ramiro F."/>
            <person name="Requena JM."/>
            <person name="Aguado B."/>
        </authorList>
    </citation>
    <scope>NUCLEOTIDE SEQUENCE</scope>
</reference>
<dbReference type="SMR" id="A0A3S5H7X3"/>
<dbReference type="OMA" id="GRECWSP"/>
<dbReference type="AlphaFoldDB" id="A0A3S5H7X3"/>
<reference evidence="12" key="6">
    <citation type="submission" date="2019-02" db="EMBL/GenBank/DDBJ databases">
        <title>FDA dAtabase for Regulatory Grade micrObial Sequences (FDA-ARGOS): Supporting development and validation of Infectious Disease Dx tests.</title>
        <authorList>
            <person name="Duncan R."/>
            <person name="Fisher C."/>
            <person name="Tallon L."/>
            <person name="Sadzewicz L."/>
            <person name="Sengamalay N."/>
            <person name="Ott S."/>
            <person name="Godinez A."/>
            <person name="Nagaraj S."/>
            <person name="Vavikolanu K."/>
            <person name="Nadendla S."/>
            <person name="Aluvathingal J."/>
            <person name="Sichtig H."/>
        </authorList>
    </citation>
    <scope>NUCLEOTIDE SEQUENCE [LARGE SCALE GENOMIC DNA]</scope>
    <source>
        <strain evidence="12">FDAARGOS_361</strain>
    </source>
</reference>
<gene>
    <name evidence="9" type="ORF">CGC20_21125</name>
    <name evidence="8" type="ORF">CGC21_26660</name>
    <name evidence="7" type="ORF">LDBPK_342740</name>
    <name evidence="5" type="ORF">LdCL_340035500</name>
    <name evidence="6" type="ORF">LDHU3_34.4720</name>
</gene>
<accession>A0A3S5H7X3</accession>
<reference evidence="8" key="7">
    <citation type="submission" date="2019-02" db="EMBL/GenBank/DDBJ databases">
        <title>FDA dAtabase for Regulatory Grade micrObial Sequences (FDA-ARGOS): Supporting development and validation of Infectious Disease Dx tests.</title>
        <authorList>
            <person name="Duncan R."/>
            <person name="Fisher C."/>
            <person name="Tallon L.J."/>
            <person name="Sadzewicz L."/>
            <person name="Sengamalay N."/>
            <person name="Ott S."/>
            <person name="Godinez A."/>
            <person name="Nagaraj S."/>
            <person name="Nadendla S."/>
            <person name="Sichtig H."/>
        </authorList>
    </citation>
    <scope>NUCLEOTIDE SEQUENCE</scope>
    <source>
        <strain evidence="9">FDAARGOS_360</strain>
        <strain evidence="8">FDAARGOS_361</strain>
    </source>
</reference>
<evidence type="ECO:0000313" key="8">
    <source>
        <dbReference type="EMBL" id="TPP40178.1"/>
    </source>
</evidence>
<feature type="compositionally biased region" description="Basic and acidic residues" evidence="2">
    <location>
        <begin position="19"/>
        <end position="29"/>
    </location>
</feature>
<keyword evidence="11" id="KW-1185">Reference proteome</keyword>
<reference evidence="10" key="3">
    <citation type="submission" date="2011-02" db="EMBL/GenBank/DDBJ databases">
        <title>Whole genome sequencing of Leishmania donovani clinical lines reveals dynamic variation related to drug resistance.</title>
        <authorList>
            <person name="Downing T."/>
            <person name="Imamura H."/>
            <person name="Sanders M."/>
            <person name="Decuypere S."/>
            <person name="Hertz-Fowler C."/>
            <person name="Clark T.G."/>
            <person name="Rijal S."/>
            <person name="Sundar S."/>
            <person name="Quail M.A."/>
            <person name="De Doncker S."/>
            <person name="Maes I."/>
            <person name="Vanaerschot M."/>
            <person name="Stark O."/>
            <person name="Schonian G."/>
            <person name="Dujardin J.C."/>
            <person name="Berriman M."/>
        </authorList>
    </citation>
    <scope>NUCLEOTIDE SEQUENCE [LARGE SCALE GENOMIC DNA]</scope>
    <source>
        <strain evidence="10">BPK282A1</strain>
    </source>
</reference>
<dbReference type="GO" id="GO:0019433">
    <property type="term" value="P:triglyceride catabolic process"/>
    <property type="evidence" value="ECO:0007669"/>
    <property type="project" value="TreeGrafter"/>
</dbReference>
<feature type="transmembrane region" description="Helical" evidence="3">
    <location>
        <begin position="320"/>
        <end position="339"/>
    </location>
</feature>
<dbReference type="GO" id="GO:0016020">
    <property type="term" value="C:membrane"/>
    <property type="evidence" value="ECO:0007669"/>
    <property type="project" value="TreeGrafter"/>
</dbReference>
<dbReference type="GO" id="GO:0055088">
    <property type="term" value="P:lipid homeostasis"/>
    <property type="evidence" value="ECO:0007669"/>
    <property type="project" value="TreeGrafter"/>
</dbReference>
<dbReference type="OrthoDB" id="197155at2759"/>
<dbReference type="EMBL" id="LR812654">
    <property type="protein sequence ID" value="CAC5433867.1"/>
    <property type="molecule type" value="Genomic_DNA"/>
</dbReference>
<evidence type="ECO:0000313" key="9">
    <source>
        <dbReference type="EMBL" id="TPP46825.1"/>
    </source>
</evidence>
<evidence type="ECO:0000313" key="7">
    <source>
        <dbReference type="EMBL" id="CBZ37751.1"/>
    </source>
</evidence>
<evidence type="ECO:0000256" key="3">
    <source>
        <dbReference type="SAM" id="Phobius"/>
    </source>
</evidence>
<evidence type="ECO:0000259" key="4">
    <source>
        <dbReference type="Pfam" id="PF01734"/>
    </source>
</evidence>